<feature type="compositionally biased region" description="Basic and acidic residues" evidence="1">
    <location>
        <begin position="89"/>
        <end position="107"/>
    </location>
</feature>
<gene>
    <name evidence="2" type="ORF">VITISV_000719</name>
</gene>
<feature type="compositionally biased region" description="Basic and acidic residues" evidence="1">
    <location>
        <begin position="58"/>
        <end position="68"/>
    </location>
</feature>
<accession>A5BFJ3</accession>
<name>A5BFJ3_VITVI</name>
<protein>
    <submittedName>
        <fullName evidence="2">Uncharacterized protein</fullName>
    </submittedName>
</protein>
<feature type="region of interest" description="Disordered" evidence="1">
    <location>
        <begin position="1"/>
        <end position="120"/>
    </location>
</feature>
<proteinExistence type="predicted"/>
<dbReference type="AlphaFoldDB" id="A5BFJ3"/>
<sequence length="120" mass="13768">MPQYDDLQRSRNRSSNEKVRKRSNKLNDGGMPQYNSAKGGMSRYDDSQGSRNGSSSEKIYKRSDELKDGANLVSHEPEDAYCEYGNNDDAMKKNRTDDEMYNDDAKRVSNPKNEVTVRME</sequence>
<reference evidence="2" key="1">
    <citation type="journal article" date="2007" name="PLoS ONE">
        <title>The first genome sequence of an elite grapevine cultivar (Pinot noir Vitis vinifera L.): coping with a highly heterozygous genome.</title>
        <authorList>
            <person name="Velasco R."/>
            <person name="Zharkikh A."/>
            <person name="Troggio M."/>
            <person name="Cartwright D.A."/>
            <person name="Cestaro A."/>
            <person name="Pruss D."/>
            <person name="Pindo M."/>
            <person name="FitzGerald L.M."/>
            <person name="Vezzulli S."/>
            <person name="Reid J."/>
            <person name="Malacarne G."/>
            <person name="Iliev D."/>
            <person name="Coppola G."/>
            <person name="Wardell B."/>
            <person name="Micheletti D."/>
            <person name="Macalma T."/>
            <person name="Facci M."/>
            <person name="Mitchell J.T."/>
            <person name="Perazzolli M."/>
            <person name="Eldredge G."/>
            <person name="Gatto P."/>
            <person name="Oyzerski R."/>
            <person name="Moretto M."/>
            <person name="Gutin N."/>
            <person name="Stefanini M."/>
            <person name="Chen Y."/>
            <person name="Segala C."/>
            <person name="Davenport C."/>
            <person name="Dematte L."/>
            <person name="Mraz A."/>
            <person name="Battilana J."/>
            <person name="Stormo K."/>
            <person name="Costa F."/>
            <person name="Tao Q."/>
            <person name="Si-Ammour A."/>
            <person name="Harkins T."/>
            <person name="Lackey A."/>
            <person name="Perbost C."/>
            <person name="Taillon B."/>
            <person name="Stella A."/>
            <person name="Solovyev V."/>
            <person name="Fawcett J.A."/>
            <person name="Sterck L."/>
            <person name="Vandepoele K."/>
            <person name="Grando S.M."/>
            <person name="Toppo S."/>
            <person name="Moser C."/>
            <person name="Lanchbury J."/>
            <person name="Bogden R."/>
            <person name="Skolnick M."/>
            <person name="Sgaramella V."/>
            <person name="Bhatnagar S.K."/>
            <person name="Fontana P."/>
            <person name="Gutin A."/>
            <person name="Van de Peer Y."/>
            <person name="Salamini F."/>
            <person name="Viola R."/>
        </authorList>
    </citation>
    <scope>NUCLEOTIDE SEQUENCE</scope>
</reference>
<evidence type="ECO:0000256" key="1">
    <source>
        <dbReference type="SAM" id="MobiDB-lite"/>
    </source>
</evidence>
<feature type="compositionally biased region" description="Basic and acidic residues" evidence="1">
    <location>
        <begin position="1"/>
        <end position="18"/>
    </location>
</feature>
<dbReference type="EMBL" id="AM457762">
    <property type="protein sequence ID" value="CAN83191.1"/>
    <property type="molecule type" value="Genomic_DNA"/>
</dbReference>
<evidence type="ECO:0000313" key="2">
    <source>
        <dbReference type="EMBL" id="CAN83191.1"/>
    </source>
</evidence>
<organism evidence="2">
    <name type="scientific">Vitis vinifera</name>
    <name type="common">Grape</name>
    <dbReference type="NCBI Taxonomy" id="29760"/>
    <lineage>
        <taxon>Eukaryota</taxon>
        <taxon>Viridiplantae</taxon>
        <taxon>Streptophyta</taxon>
        <taxon>Embryophyta</taxon>
        <taxon>Tracheophyta</taxon>
        <taxon>Spermatophyta</taxon>
        <taxon>Magnoliopsida</taxon>
        <taxon>eudicotyledons</taxon>
        <taxon>Gunneridae</taxon>
        <taxon>Pentapetalae</taxon>
        <taxon>rosids</taxon>
        <taxon>Vitales</taxon>
        <taxon>Vitaceae</taxon>
        <taxon>Viteae</taxon>
        <taxon>Vitis</taxon>
    </lineage>
</organism>